<gene>
    <name evidence="2" type="ORF">Pfra01_002107000</name>
</gene>
<name>A0A9W6Y4J5_9STRA</name>
<proteinExistence type="predicted"/>
<feature type="compositionally biased region" description="Low complexity" evidence="1">
    <location>
        <begin position="19"/>
        <end position="41"/>
    </location>
</feature>
<feature type="region of interest" description="Disordered" evidence="1">
    <location>
        <begin position="1"/>
        <end position="100"/>
    </location>
</feature>
<evidence type="ECO:0000313" key="3">
    <source>
        <dbReference type="Proteomes" id="UP001165121"/>
    </source>
</evidence>
<organism evidence="2 3">
    <name type="scientific">Phytophthora fragariaefolia</name>
    <dbReference type="NCBI Taxonomy" id="1490495"/>
    <lineage>
        <taxon>Eukaryota</taxon>
        <taxon>Sar</taxon>
        <taxon>Stramenopiles</taxon>
        <taxon>Oomycota</taxon>
        <taxon>Peronosporomycetes</taxon>
        <taxon>Peronosporales</taxon>
        <taxon>Peronosporaceae</taxon>
        <taxon>Phytophthora</taxon>
    </lineage>
</organism>
<dbReference type="AlphaFoldDB" id="A0A9W6Y4J5"/>
<feature type="compositionally biased region" description="Low complexity" evidence="1">
    <location>
        <begin position="75"/>
        <end position="100"/>
    </location>
</feature>
<protein>
    <submittedName>
        <fullName evidence="2">Unnamed protein product</fullName>
    </submittedName>
</protein>
<comment type="caution">
    <text evidence="2">The sequence shown here is derived from an EMBL/GenBank/DDBJ whole genome shotgun (WGS) entry which is preliminary data.</text>
</comment>
<dbReference type="OrthoDB" id="146963at2759"/>
<evidence type="ECO:0000313" key="2">
    <source>
        <dbReference type="EMBL" id="GMF51804.1"/>
    </source>
</evidence>
<accession>A0A9W6Y4J5</accession>
<sequence>MAPPVTSPGTGGGSPSRPPLADAAEASAPSSSSTASTCDASGGVSESSSTPAGTALSQTLGADPRSAADTPEAAPGVSSTGSQPQSSVSGSGASGDGTCAAADAPVASSVVPGASLFSSVRWEDIEDIVTAGADRTVQQVQGSTQSHFLALARLVVDLNRCPPSAPTTS</sequence>
<dbReference type="Proteomes" id="UP001165121">
    <property type="component" value="Unassembled WGS sequence"/>
</dbReference>
<dbReference type="EMBL" id="BSXT01002953">
    <property type="protein sequence ID" value="GMF51804.1"/>
    <property type="molecule type" value="Genomic_DNA"/>
</dbReference>
<reference evidence="2" key="1">
    <citation type="submission" date="2023-04" db="EMBL/GenBank/DDBJ databases">
        <title>Phytophthora fragariaefolia NBRC 109709.</title>
        <authorList>
            <person name="Ichikawa N."/>
            <person name="Sato H."/>
            <person name="Tonouchi N."/>
        </authorList>
    </citation>
    <scope>NUCLEOTIDE SEQUENCE</scope>
    <source>
        <strain evidence="2">NBRC 109709</strain>
    </source>
</reference>
<evidence type="ECO:0000256" key="1">
    <source>
        <dbReference type="SAM" id="MobiDB-lite"/>
    </source>
</evidence>
<feature type="compositionally biased region" description="Polar residues" evidence="1">
    <location>
        <begin position="44"/>
        <end position="60"/>
    </location>
</feature>
<keyword evidence="3" id="KW-1185">Reference proteome</keyword>